<dbReference type="PANTHER" id="PTHR24348">
    <property type="entry name" value="SERINE/THREONINE-PROTEIN KINASE UNC-51-RELATED"/>
    <property type="match status" value="1"/>
</dbReference>
<dbReference type="PROSITE" id="PS00107">
    <property type="entry name" value="PROTEIN_KINASE_ATP"/>
    <property type="match status" value="1"/>
</dbReference>
<dbReference type="SUPFAM" id="SSF56112">
    <property type="entry name" value="Protein kinase-like (PK-like)"/>
    <property type="match status" value="1"/>
</dbReference>
<evidence type="ECO:0000256" key="3">
    <source>
        <dbReference type="PROSITE-ProRule" id="PRU10141"/>
    </source>
</evidence>
<organism evidence="5 6">
    <name type="scientific">Roseofilum reptotaenium AO1-A</name>
    <dbReference type="NCBI Taxonomy" id="1925591"/>
    <lineage>
        <taxon>Bacteria</taxon>
        <taxon>Bacillati</taxon>
        <taxon>Cyanobacteriota</taxon>
        <taxon>Cyanophyceae</taxon>
        <taxon>Desertifilales</taxon>
        <taxon>Desertifilaceae</taxon>
        <taxon>Roseofilum</taxon>
    </lineage>
</organism>
<dbReference type="InterPro" id="IPR011044">
    <property type="entry name" value="Quino_amine_DH_bsu"/>
</dbReference>
<dbReference type="STRING" id="1925591.BI308_00120"/>
<dbReference type="GO" id="GO:0005737">
    <property type="term" value="C:cytoplasm"/>
    <property type="evidence" value="ECO:0007669"/>
    <property type="project" value="TreeGrafter"/>
</dbReference>
<dbReference type="InterPro" id="IPR008271">
    <property type="entry name" value="Ser/Thr_kinase_AS"/>
</dbReference>
<dbReference type="Proteomes" id="UP000183940">
    <property type="component" value="Unassembled WGS sequence"/>
</dbReference>
<evidence type="ECO:0000259" key="4">
    <source>
        <dbReference type="PROSITE" id="PS50011"/>
    </source>
</evidence>
<proteinExistence type="predicted"/>
<accession>A0A1L9QXP4</accession>
<dbReference type="GO" id="GO:0005524">
    <property type="term" value="F:ATP binding"/>
    <property type="evidence" value="ECO:0007669"/>
    <property type="project" value="UniProtKB-UniRule"/>
</dbReference>
<name>A0A1L9QXP4_9CYAN</name>
<comment type="caution">
    <text evidence="5">The sequence shown here is derived from an EMBL/GenBank/DDBJ whole genome shotgun (WGS) entry which is preliminary data.</text>
</comment>
<dbReference type="AlphaFoldDB" id="A0A1L9QXP4"/>
<dbReference type="InterPro" id="IPR017441">
    <property type="entry name" value="Protein_kinase_ATP_BS"/>
</dbReference>
<sequence length="612" mass="69545">MTVSKRPKSKYLILGLIGQGQFGRVFCGCHRKTGKLVALKDLDQHRFPTHQFLRELRFLLQLSHPNIVTCRALEHSREGRYLIMDYCEGGTLRNWMDRQGKLPLGMSIQFMKDVLQGMEHANSRGIIHRDLKPENILLTLKSRGWIARISDFGIARLMQESKAGSDNTGSPAYMAPERFYGQYSLQSDIYALGVILYELVVGNRPFSGQPQQLMNYHLNQRVVVPDQVPLPLQKIIFKALEKLPARRYKSARQMLSDLDRLSELIDLSLSATPISVLPYPPSRSLTDEPIITHALPGAIAALAVSIHSQTNDNHSPCGSHTCIYWAISDSIHYQRYQEEANNFETVVKVAQVCLPEDIRELKITSQGCLALTDQCIYHLNPDLSQFPLLSAQLIAHLRIPFKADVHPHSQWIAAVTEDNHLWVWHRSEQNPDATAHHHSWFSRPQVPVRGAVHQVQILDDHHGIFWRVEQGKTAIEVFTRRGNFLGHWKLSLEVDRIIPSAISYRVLVIPKWDTHGPLLMDLKPFRMRPIPIKVQLPVCVAIASWGYVIADDRGHLILLDEYGQVVGRILGPRSPVAIAMISKTVLLVATNVQDEGELHWVDLSQFDIDFIF</sequence>
<dbReference type="SMART" id="SM00220">
    <property type="entry name" value="S_TKc"/>
    <property type="match status" value="1"/>
</dbReference>
<evidence type="ECO:0000313" key="5">
    <source>
        <dbReference type="EMBL" id="OJJ27423.1"/>
    </source>
</evidence>
<dbReference type="CDD" id="cd14014">
    <property type="entry name" value="STKc_PknB_like"/>
    <property type="match status" value="1"/>
</dbReference>
<dbReference type="Gene3D" id="1.10.510.10">
    <property type="entry name" value="Transferase(Phosphotransferase) domain 1"/>
    <property type="match status" value="1"/>
</dbReference>
<dbReference type="PROSITE" id="PS50011">
    <property type="entry name" value="PROTEIN_KINASE_DOM"/>
    <property type="match status" value="1"/>
</dbReference>
<keyword evidence="6" id="KW-1185">Reference proteome</keyword>
<evidence type="ECO:0000313" key="6">
    <source>
        <dbReference type="Proteomes" id="UP000183940"/>
    </source>
</evidence>
<evidence type="ECO:0000256" key="2">
    <source>
        <dbReference type="ARBA" id="ARBA00022840"/>
    </source>
</evidence>
<gene>
    <name evidence="5" type="ORF">BI308_00120</name>
</gene>
<dbReference type="Pfam" id="PF00069">
    <property type="entry name" value="Pkinase"/>
    <property type="match status" value="1"/>
</dbReference>
<dbReference type="InterPro" id="IPR000719">
    <property type="entry name" value="Prot_kinase_dom"/>
</dbReference>
<feature type="domain" description="Protein kinase" evidence="4">
    <location>
        <begin position="11"/>
        <end position="265"/>
    </location>
</feature>
<dbReference type="InterPro" id="IPR045269">
    <property type="entry name" value="Atg1-like"/>
</dbReference>
<dbReference type="EMBL" id="MLAW01000001">
    <property type="protein sequence ID" value="OJJ27423.1"/>
    <property type="molecule type" value="Genomic_DNA"/>
</dbReference>
<dbReference type="GO" id="GO:0004674">
    <property type="term" value="F:protein serine/threonine kinase activity"/>
    <property type="evidence" value="ECO:0007669"/>
    <property type="project" value="InterPro"/>
</dbReference>
<dbReference type="InterPro" id="IPR011009">
    <property type="entry name" value="Kinase-like_dom_sf"/>
</dbReference>
<dbReference type="PROSITE" id="PS00108">
    <property type="entry name" value="PROTEIN_KINASE_ST"/>
    <property type="match status" value="1"/>
</dbReference>
<protein>
    <recommendedName>
        <fullName evidence="4">Protein kinase domain-containing protein</fullName>
    </recommendedName>
</protein>
<keyword evidence="2 3" id="KW-0067">ATP-binding</keyword>
<evidence type="ECO:0000256" key="1">
    <source>
        <dbReference type="ARBA" id="ARBA00022741"/>
    </source>
</evidence>
<reference evidence="5" key="1">
    <citation type="submission" date="2016-10" db="EMBL/GenBank/DDBJ databases">
        <title>CRISPR-Cas defence system in Roseofilum reptotaenium: evidence of a bacteriophage-cyanobacterium arms race in the coral black band disease.</title>
        <authorList>
            <person name="Buerger P."/>
            <person name="Wood-Charlson E.M."/>
            <person name="Weynberg K.D."/>
            <person name="Willis B."/>
            <person name="Van Oppen M.J."/>
        </authorList>
    </citation>
    <scope>NUCLEOTIDE SEQUENCE [LARGE SCALE GENOMIC DNA]</scope>
    <source>
        <strain evidence="5">AO1-A</strain>
    </source>
</reference>
<dbReference type="PANTHER" id="PTHR24348:SF68">
    <property type="entry name" value="SERINE_THREONINE-PROTEIN KINASE ATG1C"/>
    <property type="match status" value="1"/>
</dbReference>
<dbReference type="SUPFAM" id="SSF50969">
    <property type="entry name" value="YVTN repeat-like/Quinoprotein amine dehydrogenase"/>
    <property type="match status" value="1"/>
</dbReference>
<keyword evidence="1 3" id="KW-0547">Nucleotide-binding</keyword>
<feature type="binding site" evidence="3">
    <location>
        <position position="40"/>
    </location>
    <ligand>
        <name>ATP</name>
        <dbReference type="ChEBI" id="CHEBI:30616"/>
    </ligand>
</feature>